<keyword evidence="2" id="KW-1185">Reference proteome</keyword>
<dbReference type="Proteomes" id="UP001064971">
    <property type="component" value="Chromosome"/>
</dbReference>
<organism evidence="1 2">
    <name type="scientific">Deinococcus aetherius</name>
    <dbReference type="NCBI Taxonomy" id="200252"/>
    <lineage>
        <taxon>Bacteria</taxon>
        <taxon>Thermotogati</taxon>
        <taxon>Deinococcota</taxon>
        <taxon>Deinococci</taxon>
        <taxon>Deinococcales</taxon>
        <taxon>Deinococcaceae</taxon>
        <taxon>Deinococcus</taxon>
    </lineage>
</organism>
<dbReference type="RefSeq" id="WP_264775753.1">
    <property type="nucleotide sequence ID" value="NZ_AP026560.1"/>
</dbReference>
<evidence type="ECO:0000313" key="2">
    <source>
        <dbReference type="Proteomes" id="UP001064971"/>
    </source>
</evidence>
<sequence length="234" mass="23861">MTGGLLEGNATPPPADVLVVSASVGRGKGAERLVESLGLRARRAVSLAGLRAALRARPAAAVLLELPLAGFGGPGDLLLPAGTRLLAFGAEVPAGVASLGPVLTPETLRPALAFLLPGPAAPPPPSPGNRRLMRDLLGKPGVLGVTLLTAGRQPLGAEGEALPAPLLPPLCALLDAARALGELPQGGPLFSAQLEFEHRTLLIVEHGELLIVCVLRDPSLASLVRYLLRSRPAA</sequence>
<evidence type="ECO:0008006" key="3">
    <source>
        <dbReference type="Google" id="ProtNLM"/>
    </source>
</evidence>
<proteinExistence type="predicted"/>
<dbReference type="EMBL" id="AP026560">
    <property type="protein sequence ID" value="BDP43086.1"/>
    <property type="molecule type" value="Genomic_DNA"/>
</dbReference>
<reference evidence="1" key="1">
    <citation type="submission" date="2022-07" db="EMBL/GenBank/DDBJ databases">
        <title>Complete Genome Sequence of the Radioresistant Bacterium Deinococcus aetherius ST0316, Isolated from the Air Dust collected in Lower Stratosphere above Japan.</title>
        <authorList>
            <person name="Satoh K."/>
            <person name="Hagiwara K."/>
            <person name="Katsumata K."/>
            <person name="Kubo A."/>
            <person name="Yokobori S."/>
            <person name="Yamagishi A."/>
            <person name="Oono Y."/>
            <person name="Narumi I."/>
        </authorList>
    </citation>
    <scope>NUCLEOTIDE SEQUENCE</scope>
    <source>
        <strain evidence="1">ST0316</strain>
    </source>
</reference>
<name>A0ABM8AH77_9DEIO</name>
<evidence type="ECO:0000313" key="1">
    <source>
        <dbReference type="EMBL" id="BDP43086.1"/>
    </source>
</evidence>
<accession>A0ABM8AH77</accession>
<gene>
    <name evidence="1" type="ORF">DAETH_30550</name>
</gene>
<protein>
    <recommendedName>
        <fullName evidence="3">Roadblock/LAMTOR2 domain-containing protein</fullName>
    </recommendedName>
</protein>